<keyword evidence="2" id="KW-0285">Flavoprotein</keyword>
<protein>
    <recommendedName>
        <fullName evidence="6">NADH:flavin oxidoreductase/NADH oxidase N-terminal domain-containing protein</fullName>
    </recommendedName>
</protein>
<evidence type="ECO:0000313" key="8">
    <source>
        <dbReference type="Proteomes" id="UP000292702"/>
    </source>
</evidence>
<dbReference type="GO" id="GO:0050661">
    <property type="term" value="F:NADP binding"/>
    <property type="evidence" value="ECO:0007669"/>
    <property type="project" value="InterPro"/>
</dbReference>
<proteinExistence type="predicted"/>
<keyword evidence="5" id="KW-0560">Oxidoreductase</keyword>
<evidence type="ECO:0000313" key="7">
    <source>
        <dbReference type="EMBL" id="TCD66489.1"/>
    </source>
</evidence>
<dbReference type="PANTHER" id="PTHR43303">
    <property type="entry name" value="NADPH DEHYDROGENASE C23G7.10C-RELATED"/>
    <property type="match status" value="1"/>
</dbReference>
<dbReference type="Pfam" id="PF00724">
    <property type="entry name" value="Oxidored_FMN"/>
    <property type="match status" value="1"/>
</dbReference>
<dbReference type="Proteomes" id="UP000292702">
    <property type="component" value="Unassembled WGS sequence"/>
</dbReference>
<dbReference type="AlphaFoldDB" id="A0A4R0RMS0"/>
<sequence length="417" mass="45845">MASYKATVAHADQFYPVTEPPAGTALPSSKFPQNDPLPKLFQPLTIKGVTFKNRIWVSPMCQYSSDDGHATDWHLVHIGGFATRGVGAICVESTAVVPEGRISPEDAGLWSDSQIEPLKRIVNFAHAHGTVIGIQLNHAGRKASTLAPFKSADSTTNRPAGKYIADKEHGGWPDNVWGPSDIPFSDSYPKPKELSEKDLLYIEEAFLSAIDRSKKAGFDFIEIHGAHGYLLHQFVSPLSNNRTDQYGGSLENRIRWPLRLIKRCREAWPDKPFFVRISATDWAQGPEKGPDGEWKQWGIEQSITYVGQMVKLGVDLLDCSTGANWVKQVIPLSPGYQVPYAEAIKKAHPSLLVGAVGLITDGKQAESYVAEGKADVVFLARALLVDPHWAIRAAEELGIAVKPANQYERAWVGMLAK</sequence>
<evidence type="ECO:0000256" key="1">
    <source>
        <dbReference type="ARBA" id="ARBA00001917"/>
    </source>
</evidence>
<feature type="domain" description="NADH:flavin oxidoreductase/NADH oxidase N-terminal" evidence="6">
    <location>
        <begin position="39"/>
        <end position="397"/>
    </location>
</feature>
<evidence type="ECO:0000259" key="6">
    <source>
        <dbReference type="Pfam" id="PF00724"/>
    </source>
</evidence>
<evidence type="ECO:0000256" key="2">
    <source>
        <dbReference type="ARBA" id="ARBA00022630"/>
    </source>
</evidence>
<dbReference type="GO" id="GO:0010181">
    <property type="term" value="F:FMN binding"/>
    <property type="evidence" value="ECO:0007669"/>
    <property type="project" value="InterPro"/>
</dbReference>
<evidence type="ECO:0000256" key="5">
    <source>
        <dbReference type="ARBA" id="ARBA00023002"/>
    </source>
</evidence>
<dbReference type="OrthoDB" id="72788at2759"/>
<keyword evidence="8" id="KW-1185">Reference proteome</keyword>
<dbReference type="InterPro" id="IPR001155">
    <property type="entry name" value="OxRdtase_FMN_N"/>
</dbReference>
<evidence type="ECO:0000256" key="3">
    <source>
        <dbReference type="ARBA" id="ARBA00022643"/>
    </source>
</evidence>
<name>A0A4R0RMS0_9APHY</name>
<comment type="caution">
    <text evidence="7">The sequence shown here is derived from an EMBL/GenBank/DDBJ whole genome shotgun (WGS) entry which is preliminary data.</text>
</comment>
<dbReference type="CDD" id="cd02932">
    <property type="entry name" value="OYE_YqiM_FMN"/>
    <property type="match status" value="1"/>
</dbReference>
<dbReference type="Gene3D" id="3.20.20.70">
    <property type="entry name" value="Aldolase class I"/>
    <property type="match status" value="1"/>
</dbReference>
<dbReference type="STRING" id="92696.A0A4R0RMS0"/>
<keyword evidence="3" id="KW-0288">FMN</keyword>
<comment type="cofactor">
    <cofactor evidence="1">
        <name>FMN</name>
        <dbReference type="ChEBI" id="CHEBI:58210"/>
    </cofactor>
</comment>
<dbReference type="InterPro" id="IPR044152">
    <property type="entry name" value="YqjM-like"/>
</dbReference>
<organism evidence="7 8">
    <name type="scientific">Steccherinum ochraceum</name>
    <dbReference type="NCBI Taxonomy" id="92696"/>
    <lineage>
        <taxon>Eukaryota</taxon>
        <taxon>Fungi</taxon>
        <taxon>Dikarya</taxon>
        <taxon>Basidiomycota</taxon>
        <taxon>Agaricomycotina</taxon>
        <taxon>Agaricomycetes</taxon>
        <taxon>Polyporales</taxon>
        <taxon>Steccherinaceae</taxon>
        <taxon>Steccherinum</taxon>
    </lineage>
</organism>
<dbReference type="GO" id="GO:0003959">
    <property type="term" value="F:NADPH dehydrogenase activity"/>
    <property type="evidence" value="ECO:0007669"/>
    <property type="project" value="InterPro"/>
</dbReference>
<keyword evidence="4" id="KW-0521">NADP</keyword>
<reference evidence="7 8" key="1">
    <citation type="submission" date="2018-11" db="EMBL/GenBank/DDBJ databases">
        <title>Genome assembly of Steccherinum ochraceum LE-BIN_3174, the white-rot fungus of the Steccherinaceae family (The Residual Polyporoid clade, Polyporales, Basidiomycota).</title>
        <authorList>
            <person name="Fedorova T.V."/>
            <person name="Glazunova O.A."/>
            <person name="Landesman E.O."/>
            <person name="Moiseenko K.V."/>
            <person name="Psurtseva N.V."/>
            <person name="Savinova O.S."/>
            <person name="Shakhova N.V."/>
            <person name="Tyazhelova T.V."/>
            <person name="Vasina D.V."/>
        </authorList>
    </citation>
    <scope>NUCLEOTIDE SEQUENCE [LARGE SCALE GENOMIC DNA]</scope>
    <source>
        <strain evidence="7 8">LE-BIN_3174</strain>
    </source>
</reference>
<evidence type="ECO:0000256" key="4">
    <source>
        <dbReference type="ARBA" id="ARBA00022857"/>
    </source>
</evidence>
<dbReference type="PANTHER" id="PTHR43303:SF4">
    <property type="entry name" value="NADPH DEHYDROGENASE C23G7.10C-RELATED"/>
    <property type="match status" value="1"/>
</dbReference>
<accession>A0A4R0RMS0</accession>
<dbReference type="EMBL" id="RWJN01000133">
    <property type="protein sequence ID" value="TCD66489.1"/>
    <property type="molecule type" value="Genomic_DNA"/>
</dbReference>
<dbReference type="SUPFAM" id="SSF51395">
    <property type="entry name" value="FMN-linked oxidoreductases"/>
    <property type="match status" value="1"/>
</dbReference>
<dbReference type="InterPro" id="IPR013785">
    <property type="entry name" value="Aldolase_TIM"/>
</dbReference>
<gene>
    <name evidence="7" type="ORF">EIP91_001314</name>
</gene>